<dbReference type="WBParaSite" id="SRAE_1000064100.1">
    <property type="protein sequence ID" value="SRAE_1000064100.1"/>
    <property type="gene ID" value="WBGene00257238"/>
</dbReference>
<name>A0A090MUQ7_STRRB</name>
<dbReference type="RefSeq" id="XP_024501570.1">
    <property type="nucleotide sequence ID" value="XM_024647499.1"/>
</dbReference>
<evidence type="ECO:0000313" key="5">
    <source>
        <dbReference type="WormBase" id="SRAE_1000064100"/>
    </source>
</evidence>
<dbReference type="AlphaFoldDB" id="A0A090MUQ7"/>
<protein>
    <submittedName>
        <fullName evidence="2 4">Uncharacterized protein</fullName>
    </submittedName>
</protein>
<evidence type="ECO:0000256" key="1">
    <source>
        <dbReference type="SAM" id="Phobius"/>
    </source>
</evidence>
<evidence type="ECO:0000313" key="4">
    <source>
        <dbReference type="WBParaSite" id="SRAE_1000064100.1"/>
    </source>
</evidence>
<gene>
    <name evidence="2 4 5" type="ORF">SRAE_1000064100</name>
</gene>
<organism evidence="2">
    <name type="scientific">Strongyloides ratti</name>
    <name type="common">Parasitic roundworm</name>
    <dbReference type="NCBI Taxonomy" id="34506"/>
    <lineage>
        <taxon>Eukaryota</taxon>
        <taxon>Metazoa</taxon>
        <taxon>Ecdysozoa</taxon>
        <taxon>Nematoda</taxon>
        <taxon>Chromadorea</taxon>
        <taxon>Rhabditida</taxon>
        <taxon>Tylenchina</taxon>
        <taxon>Panagrolaimomorpha</taxon>
        <taxon>Strongyloidoidea</taxon>
        <taxon>Strongyloididae</taxon>
        <taxon>Strongyloides</taxon>
    </lineage>
</organism>
<feature type="transmembrane region" description="Helical" evidence="1">
    <location>
        <begin position="7"/>
        <end position="23"/>
    </location>
</feature>
<keyword evidence="1" id="KW-1133">Transmembrane helix</keyword>
<reference evidence="4" key="2">
    <citation type="submission" date="2020-12" db="UniProtKB">
        <authorList>
            <consortium name="WormBaseParasite"/>
        </authorList>
    </citation>
    <scope>IDENTIFICATION</scope>
</reference>
<dbReference type="CTD" id="36374733"/>
<accession>A0A090MUQ7</accession>
<proteinExistence type="predicted"/>
<reference evidence="2 3" key="1">
    <citation type="submission" date="2014-09" db="EMBL/GenBank/DDBJ databases">
        <authorList>
            <person name="Martin A.A."/>
        </authorList>
    </citation>
    <scope>NUCLEOTIDE SEQUENCE</scope>
    <source>
        <strain evidence="3">ED321</strain>
        <strain evidence="2">ED321 Heterogonic</strain>
    </source>
</reference>
<dbReference type="GeneID" id="36374733"/>
<dbReference type="Proteomes" id="UP000035682">
    <property type="component" value="Unplaced"/>
</dbReference>
<sequence>MKIFRKGFYWFSIINFLLFNPFNCSSEIDELFFKYEARRDYVDEEVDDNTISEITKFWLPIIIIELVLLFSLIIVGLEYITYYISGDMSDDKKLLRRQK</sequence>
<evidence type="ECO:0000313" key="2">
    <source>
        <dbReference type="EMBL" id="CEF62368.1"/>
    </source>
</evidence>
<dbReference type="WormBase" id="SRAE_1000064100">
    <property type="protein sequence ID" value="SRP05699"/>
    <property type="gene ID" value="WBGene00257238"/>
</dbReference>
<keyword evidence="3" id="KW-1185">Reference proteome</keyword>
<evidence type="ECO:0000313" key="3">
    <source>
        <dbReference type="Proteomes" id="UP000035682"/>
    </source>
</evidence>
<feature type="transmembrane region" description="Helical" evidence="1">
    <location>
        <begin position="57"/>
        <end position="84"/>
    </location>
</feature>
<keyword evidence="1" id="KW-0472">Membrane</keyword>
<keyword evidence="1" id="KW-0812">Transmembrane</keyword>
<dbReference type="EMBL" id="LN609528">
    <property type="protein sequence ID" value="CEF62368.1"/>
    <property type="molecule type" value="Genomic_DNA"/>
</dbReference>